<gene>
    <name evidence="1" type="ORF">IAB16_06890</name>
</gene>
<name>A0A940DI10_9FIRM</name>
<dbReference type="GO" id="GO:0016811">
    <property type="term" value="F:hydrolase activity, acting on carbon-nitrogen (but not peptide) bonds, in linear amides"/>
    <property type="evidence" value="ECO:0007669"/>
    <property type="project" value="TreeGrafter"/>
</dbReference>
<organism evidence="1 2">
    <name type="scientific">Candidatus Stercoripulliclostridium pullicola</name>
    <dbReference type="NCBI Taxonomy" id="2840953"/>
    <lineage>
        <taxon>Bacteria</taxon>
        <taxon>Bacillati</taxon>
        <taxon>Bacillota</taxon>
        <taxon>Clostridia</taxon>
        <taxon>Eubacteriales</taxon>
        <taxon>Candidatus Stercoripulliclostridium</taxon>
    </lineage>
</organism>
<proteinExistence type="predicted"/>
<dbReference type="PANTHER" id="PTHR12993:SF11">
    <property type="entry name" value="N-ACETYLGLUCOSAMINYL-PHOSPHATIDYLINOSITOL DE-N-ACETYLASE"/>
    <property type="match status" value="1"/>
</dbReference>
<dbReference type="PANTHER" id="PTHR12993">
    <property type="entry name" value="N-ACETYLGLUCOSAMINYL-PHOSPHATIDYLINOSITOL DE-N-ACETYLASE-RELATED"/>
    <property type="match status" value="1"/>
</dbReference>
<sequence length="258" mass="28668">MSLKKFILHRIIPLPDIDSFDSYVFVAPHPDDAEVGAGATMAKLAEQGKRITLIIATDGRYGSESADYDRKALALKRREEQEASSRLLGIQETVFLPFTDGGLYDERDLVKALVNEFTRLKPQAIFCPDPLLHTECHADHLKVGRAALNAALMCGNAPIARDLAGETPATVAMIAMYYTDEPNKYFATGKKYLELQQAAMRLHSSQFVFSDDKKGSGDMIMLYNKFRSLRFGLRTLKGHADGFRVLAPAHTHCCAEKI</sequence>
<reference evidence="1" key="1">
    <citation type="submission" date="2020-10" db="EMBL/GenBank/DDBJ databases">
        <authorList>
            <person name="Gilroy R."/>
        </authorList>
    </citation>
    <scope>NUCLEOTIDE SEQUENCE</scope>
    <source>
        <strain evidence="1">517</strain>
    </source>
</reference>
<dbReference type="Gene3D" id="3.40.50.10320">
    <property type="entry name" value="LmbE-like"/>
    <property type="match status" value="1"/>
</dbReference>
<dbReference type="Proteomes" id="UP000727857">
    <property type="component" value="Unassembled WGS sequence"/>
</dbReference>
<dbReference type="Pfam" id="PF02585">
    <property type="entry name" value="PIG-L"/>
    <property type="match status" value="1"/>
</dbReference>
<evidence type="ECO:0000313" key="1">
    <source>
        <dbReference type="EMBL" id="MBO8424729.1"/>
    </source>
</evidence>
<protein>
    <submittedName>
        <fullName evidence="1">PIG-L family deacetylase</fullName>
    </submittedName>
</protein>
<dbReference type="AlphaFoldDB" id="A0A940DI10"/>
<dbReference type="SUPFAM" id="SSF102588">
    <property type="entry name" value="LmbE-like"/>
    <property type="match status" value="1"/>
</dbReference>
<comment type="caution">
    <text evidence="1">The sequence shown here is derived from an EMBL/GenBank/DDBJ whole genome shotgun (WGS) entry which is preliminary data.</text>
</comment>
<reference evidence="1" key="2">
    <citation type="journal article" date="2021" name="PeerJ">
        <title>Extensive microbial diversity within the chicken gut microbiome revealed by metagenomics and culture.</title>
        <authorList>
            <person name="Gilroy R."/>
            <person name="Ravi A."/>
            <person name="Getino M."/>
            <person name="Pursley I."/>
            <person name="Horton D.L."/>
            <person name="Alikhan N.F."/>
            <person name="Baker D."/>
            <person name="Gharbi K."/>
            <person name="Hall N."/>
            <person name="Watson M."/>
            <person name="Adriaenssens E.M."/>
            <person name="Foster-Nyarko E."/>
            <person name="Jarju S."/>
            <person name="Secka A."/>
            <person name="Antonio M."/>
            <person name="Oren A."/>
            <person name="Chaudhuri R.R."/>
            <person name="La Ragione R."/>
            <person name="Hildebrand F."/>
            <person name="Pallen M.J."/>
        </authorList>
    </citation>
    <scope>NUCLEOTIDE SEQUENCE</scope>
    <source>
        <strain evidence="1">517</strain>
    </source>
</reference>
<dbReference type="EMBL" id="JADINF010000174">
    <property type="protein sequence ID" value="MBO8424729.1"/>
    <property type="molecule type" value="Genomic_DNA"/>
</dbReference>
<dbReference type="InterPro" id="IPR024078">
    <property type="entry name" value="LmbE-like_dom_sf"/>
</dbReference>
<dbReference type="InterPro" id="IPR003737">
    <property type="entry name" value="GlcNAc_PI_deacetylase-related"/>
</dbReference>
<evidence type="ECO:0000313" key="2">
    <source>
        <dbReference type="Proteomes" id="UP000727857"/>
    </source>
</evidence>
<accession>A0A940DI10</accession>